<organism evidence="5 6">
    <name type="scientific">Actinomyces lilanjuaniae</name>
    <dbReference type="NCBI Taxonomy" id="2321394"/>
    <lineage>
        <taxon>Bacteria</taxon>
        <taxon>Bacillati</taxon>
        <taxon>Actinomycetota</taxon>
        <taxon>Actinomycetes</taxon>
        <taxon>Actinomycetales</taxon>
        <taxon>Actinomycetaceae</taxon>
        <taxon>Actinomyces</taxon>
    </lineage>
</organism>
<evidence type="ECO:0000256" key="1">
    <source>
        <dbReference type="ARBA" id="ARBA00023015"/>
    </source>
</evidence>
<dbReference type="SMART" id="SM00895">
    <property type="entry name" value="FCD"/>
    <property type="match status" value="1"/>
</dbReference>
<dbReference type="PRINTS" id="PR00035">
    <property type="entry name" value="HTHGNTR"/>
</dbReference>
<dbReference type="Pfam" id="PF07729">
    <property type="entry name" value="FCD"/>
    <property type="match status" value="1"/>
</dbReference>
<dbReference type="PANTHER" id="PTHR43537:SF5">
    <property type="entry name" value="UXU OPERON TRANSCRIPTIONAL REGULATOR"/>
    <property type="match status" value="1"/>
</dbReference>
<dbReference type="RefSeq" id="WP_120204798.1">
    <property type="nucleotide sequence ID" value="NZ_CP032514.1"/>
</dbReference>
<reference evidence="5 6" key="1">
    <citation type="submission" date="2018-09" db="EMBL/GenBank/DDBJ databases">
        <authorList>
            <person name="Li J."/>
        </authorList>
    </citation>
    <scope>NUCLEOTIDE SEQUENCE [LARGE SCALE GENOMIC DNA]</scope>
    <source>
        <strain evidence="5 6">2129</strain>
    </source>
</reference>
<dbReference type="Gene3D" id="1.20.120.530">
    <property type="entry name" value="GntR ligand-binding domain-like"/>
    <property type="match status" value="1"/>
</dbReference>
<dbReference type="CDD" id="cd07377">
    <property type="entry name" value="WHTH_GntR"/>
    <property type="match status" value="1"/>
</dbReference>
<evidence type="ECO:0000313" key="5">
    <source>
        <dbReference type="EMBL" id="AYD90089.1"/>
    </source>
</evidence>
<keyword evidence="6" id="KW-1185">Reference proteome</keyword>
<keyword evidence="1" id="KW-0805">Transcription regulation</keyword>
<evidence type="ECO:0000256" key="3">
    <source>
        <dbReference type="ARBA" id="ARBA00023163"/>
    </source>
</evidence>
<dbReference type="InterPro" id="IPR036390">
    <property type="entry name" value="WH_DNA-bd_sf"/>
</dbReference>
<accession>A0ABM6Z4E0</accession>
<feature type="domain" description="HTH gntR-type" evidence="4">
    <location>
        <begin position="16"/>
        <end position="84"/>
    </location>
</feature>
<evidence type="ECO:0000313" key="6">
    <source>
        <dbReference type="Proteomes" id="UP000273001"/>
    </source>
</evidence>
<dbReference type="InterPro" id="IPR000524">
    <property type="entry name" value="Tscrpt_reg_HTH_GntR"/>
</dbReference>
<dbReference type="Pfam" id="PF00392">
    <property type="entry name" value="GntR"/>
    <property type="match status" value="1"/>
</dbReference>
<dbReference type="InterPro" id="IPR011711">
    <property type="entry name" value="GntR_C"/>
</dbReference>
<keyword evidence="3" id="KW-0804">Transcription</keyword>
<dbReference type="EMBL" id="CP032514">
    <property type="protein sequence ID" value="AYD90089.1"/>
    <property type="molecule type" value="Genomic_DNA"/>
</dbReference>
<dbReference type="InterPro" id="IPR008920">
    <property type="entry name" value="TF_FadR/GntR_C"/>
</dbReference>
<sequence>MQTPLGVPADLTLSPTTQSSAAMTEIKEYILRESLRPGDPLPTESRLCADLGVSRSSVREAVRTLVALDIVEVRHGHGMFVGRASARPVVESLVFRSRLISQGDYRTLLDLVQVRSTLDQAAAGLVVEAWRGREDEDLDETARQISSLAQQGQPFTEQDRHFHVRLLEPLANQLFRHLGEALWAAHTLSASLLGAPSPSDVVSVAQAHTQMLEAARTGDVTAYREATARHYAPLLESLSLARPE</sequence>
<dbReference type="Proteomes" id="UP000273001">
    <property type="component" value="Chromosome"/>
</dbReference>
<protein>
    <submittedName>
        <fullName evidence="5">FadR family transcriptional regulator</fullName>
    </submittedName>
</protein>
<evidence type="ECO:0000256" key="2">
    <source>
        <dbReference type="ARBA" id="ARBA00023125"/>
    </source>
</evidence>
<dbReference type="SUPFAM" id="SSF48008">
    <property type="entry name" value="GntR ligand-binding domain-like"/>
    <property type="match status" value="1"/>
</dbReference>
<gene>
    <name evidence="5" type="ORF">D5R93_08895</name>
</gene>
<keyword evidence="2" id="KW-0238">DNA-binding</keyword>
<dbReference type="Gene3D" id="1.10.10.10">
    <property type="entry name" value="Winged helix-like DNA-binding domain superfamily/Winged helix DNA-binding domain"/>
    <property type="match status" value="1"/>
</dbReference>
<name>A0ABM6Z4E0_9ACTO</name>
<proteinExistence type="predicted"/>
<dbReference type="PROSITE" id="PS50949">
    <property type="entry name" value="HTH_GNTR"/>
    <property type="match status" value="1"/>
</dbReference>
<dbReference type="InterPro" id="IPR036388">
    <property type="entry name" value="WH-like_DNA-bd_sf"/>
</dbReference>
<dbReference type="SUPFAM" id="SSF46785">
    <property type="entry name" value="Winged helix' DNA-binding domain"/>
    <property type="match status" value="1"/>
</dbReference>
<dbReference type="PANTHER" id="PTHR43537">
    <property type="entry name" value="TRANSCRIPTIONAL REGULATOR, GNTR FAMILY"/>
    <property type="match status" value="1"/>
</dbReference>
<dbReference type="SMART" id="SM00345">
    <property type="entry name" value="HTH_GNTR"/>
    <property type="match status" value="1"/>
</dbReference>
<evidence type="ECO:0000259" key="4">
    <source>
        <dbReference type="PROSITE" id="PS50949"/>
    </source>
</evidence>